<name>A0ABT2D3H9_9BURK</name>
<dbReference type="RefSeq" id="WP_258813990.1">
    <property type="nucleotide sequence ID" value="NZ_JANUGU010000010.1"/>
</dbReference>
<keyword evidence="1" id="KW-0472">Membrane</keyword>
<dbReference type="Proteomes" id="UP001204621">
    <property type="component" value="Unassembled WGS sequence"/>
</dbReference>
<dbReference type="EMBL" id="JANUGU010000010">
    <property type="protein sequence ID" value="MCS0660792.1"/>
    <property type="molecule type" value="Genomic_DNA"/>
</dbReference>
<keyword evidence="1" id="KW-0812">Transmembrane</keyword>
<evidence type="ECO:0000256" key="1">
    <source>
        <dbReference type="SAM" id="Phobius"/>
    </source>
</evidence>
<evidence type="ECO:0000313" key="3">
    <source>
        <dbReference type="Proteomes" id="UP001204621"/>
    </source>
</evidence>
<reference evidence="2 3" key="1">
    <citation type="submission" date="2022-08" db="EMBL/GenBank/DDBJ databases">
        <title>Reclassification of Massilia species as members of the genera Telluria, Duganella, Pseudoduganella, Mokoshia gen. nov. and Zemynaea gen. nov. using orthogonal and non-orthogonal genome-based approaches.</title>
        <authorList>
            <person name="Bowman J.P."/>
        </authorList>
    </citation>
    <scope>NUCLEOTIDE SEQUENCE [LARGE SCALE GENOMIC DNA]</scope>
    <source>
        <strain evidence="2 3">JCM 31606</strain>
    </source>
</reference>
<organism evidence="2 3">
    <name type="scientific">Massilia terrae</name>
    <dbReference type="NCBI Taxonomy" id="1811224"/>
    <lineage>
        <taxon>Bacteria</taxon>
        <taxon>Pseudomonadati</taxon>
        <taxon>Pseudomonadota</taxon>
        <taxon>Betaproteobacteria</taxon>
        <taxon>Burkholderiales</taxon>
        <taxon>Oxalobacteraceae</taxon>
        <taxon>Telluria group</taxon>
        <taxon>Massilia</taxon>
    </lineage>
</organism>
<evidence type="ECO:0000313" key="2">
    <source>
        <dbReference type="EMBL" id="MCS0660792.1"/>
    </source>
</evidence>
<protein>
    <submittedName>
        <fullName evidence="2">Uncharacterized protein</fullName>
    </submittedName>
</protein>
<keyword evidence="3" id="KW-1185">Reference proteome</keyword>
<keyword evidence="1" id="KW-1133">Transmembrane helix</keyword>
<comment type="caution">
    <text evidence="2">The sequence shown here is derived from an EMBL/GenBank/DDBJ whole genome shotgun (WGS) entry which is preliminary data.</text>
</comment>
<accession>A0ABT2D3H9</accession>
<proteinExistence type="predicted"/>
<sequence length="88" mass="9561">MTMAAWILLALGTATLCLDAYAIRKIYVSELYETHQFVAQGAMILFVPVLGALLSLCVCHESTSLSQKPPVDLVQDIDGTCSDIDYHG</sequence>
<feature type="transmembrane region" description="Helical" evidence="1">
    <location>
        <begin position="38"/>
        <end position="59"/>
    </location>
</feature>
<gene>
    <name evidence="2" type="ORF">NX778_22220</name>
</gene>